<dbReference type="InterPro" id="IPR010264">
    <property type="entry name" value="Self-incomp_S1"/>
</dbReference>
<evidence type="ECO:0000256" key="5">
    <source>
        <dbReference type="ARBA" id="ARBA00022729"/>
    </source>
</evidence>
<keyword evidence="4" id="KW-0964">Secreted</keyword>
<evidence type="ECO:0000313" key="7">
    <source>
        <dbReference type="Proteomes" id="UP001229421"/>
    </source>
</evidence>
<comment type="subcellular location">
    <subcellularLocation>
        <location evidence="1">Secreted</location>
    </subcellularLocation>
</comment>
<comment type="caution">
    <text evidence="6">The sequence shown here is derived from an EMBL/GenBank/DDBJ whole genome shotgun (WGS) entry which is preliminary data.</text>
</comment>
<dbReference type="GO" id="GO:0005576">
    <property type="term" value="C:extracellular region"/>
    <property type="evidence" value="ECO:0007669"/>
    <property type="project" value="UniProtKB-SubCell"/>
</dbReference>
<protein>
    <recommendedName>
        <fullName evidence="8">S-protein homolog</fullName>
    </recommendedName>
</protein>
<gene>
    <name evidence="6" type="ORF">QVD17_35875</name>
</gene>
<evidence type="ECO:0000256" key="2">
    <source>
        <dbReference type="ARBA" id="ARBA00005581"/>
    </source>
</evidence>
<organism evidence="6 7">
    <name type="scientific">Tagetes erecta</name>
    <name type="common">African marigold</name>
    <dbReference type="NCBI Taxonomy" id="13708"/>
    <lineage>
        <taxon>Eukaryota</taxon>
        <taxon>Viridiplantae</taxon>
        <taxon>Streptophyta</taxon>
        <taxon>Embryophyta</taxon>
        <taxon>Tracheophyta</taxon>
        <taxon>Spermatophyta</taxon>
        <taxon>Magnoliopsida</taxon>
        <taxon>eudicotyledons</taxon>
        <taxon>Gunneridae</taxon>
        <taxon>Pentapetalae</taxon>
        <taxon>asterids</taxon>
        <taxon>campanulids</taxon>
        <taxon>Asterales</taxon>
        <taxon>Asteraceae</taxon>
        <taxon>Asteroideae</taxon>
        <taxon>Heliantheae alliance</taxon>
        <taxon>Tageteae</taxon>
        <taxon>Tagetes</taxon>
    </lineage>
</organism>
<evidence type="ECO:0000313" key="6">
    <source>
        <dbReference type="EMBL" id="KAK1409349.1"/>
    </source>
</evidence>
<keyword evidence="3" id="KW-0713">Self-incompatibility</keyword>
<dbReference type="AlphaFoldDB" id="A0AAD8JTM8"/>
<proteinExistence type="inferred from homology"/>
<evidence type="ECO:0000256" key="4">
    <source>
        <dbReference type="ARBA" id="ARBA00022525"/>
    </source>
</evidence>
<dbReference type="GO" id="GO:0060320">
    <property type="term" value="P:rejection of self pollen"/>
    <property type="evidence" value="ECO:0007669"/>
    <property type="project" value="UniProtKB-KW"/>
</dbReference>
<evidence type="ECO:0000256" key="1">
    <source>
        <dbReference type="ARBA" id="ARBA00004613"/>
    </source>
</evidence>
<name>A0AAD8JTM8_TARER</name>
<comment type="similarity">
    <text evidence="2">Belongs to the plant self-incompatibility (S1) protein family.</text>
</comment>
<dbReference type="Proteomes" id="UP001229421">
    <property type="component" value="Unassembled WGS sequence"/>
</dbReference>
<sequence length="116" mass="13697">MIVFLSQPQPSNAAFPKNTVHVENYHLDGLVVGCARDQEQPEFKPINSGEEYLLEFDDEGTRYCTFNWNAKHITFPVFNRTLSDLCTGGIIKDCWWRAMEQEFQFLEEVWVTMHYW</sequence>
<reference evidence="6" key="1">
    <citation type="journal article" date="2023" name="bioRxiv">
        <title>Improved chromosome-level genome assembly for marigold (Tagetes erecta).</title>
        <authorList>
            <person name="Jiang F."/>
            <person name="Yuan L."/>
            <person name="Wang S."/>
            <person name="Wang H."/>
            <person name="Xu D."/>
            <person name="Wang A."/>
            <person name="Fan W."/>
        </authorList>
    </citation>
    <scope>NUCLEOTIDE SEQUENCE</scope>
    <source>
        <strain evidence="6">WSJ</strain>
        <tissue evidence="6">Leaf</tissue>
    </source>
</reference>
<dbReference type="Pfam" id="PF05938">
    <property type="entry name" value="Self-incomp_S1"/>
    <property type="match status" value="1"/>
</dbReference>
<keyword evidence="5" id="KW-0732">Signal</keyword>
<keyword evidence="7" id="KW-1185">Reference proteome</keyword>
<evidence type="ECO:0008006" key="8">
    <source>
        <dbReference type="Google" id="ProtNLM"/>
    </source>
</evidence>
<accession>A0AAD8JTM8</accession>
<dbReference type="EMBL" id="JAUHHV010000010">
    <property type="protein sequence ID" value="KAK1409349.1"/>
    <property type="molecule type" value="Genomic_DNA"/>
</dbReference>
<evidence type="ECO:0000256" key="3">
    <source>
        <dbReference type="ARBA" id="ARBA00022471"/>
    </source>
</evidence>